<keyword evidence="3" id="KW-1185">Reference proteome</keyword>
<dbReference type="PANTHER" id="PTHR13621">
    <property type="entry name" value="PROLINE-RICH PROTEIN PRCC"/>
    <property type="match status" value="1"/>
</dbReference>
<feature type="compositionally biased region" description="Low complexity" evidence="1">
    <location>
        <begin position="19"/>
        <end position="40"/>
    </location>
</feature>
<evidence type="ECO:0000313" key="3">
    <source>
        <dbReference type="Proteomes" id="UP000187406"/>
    </source>
</evidence>
<feature type="compositionally biased region" description="Low complexity" evidence="1">
    <location>
        <begin position="81"/>
        <end position="98"/>
    </location>
</feature>
<dbReference type="FunCoup" id="A0A1Q3AVC4">
    <property type="interactions" value="2078"/>
</dbReference>
<dbReference type="OrthoDB" id="206969at2759"/>
<sequence>MDSLLASYASSGEEEEEAAAAAAAPPSKSSSSKVYPLFSALPPPKSSPLSSSLENPTNPHNVTANQHPHHIKPTNPTSVFSSLPQPKTQQQQQPVSTTKRVVIFKPPIPIKPTNFYDDDDDDDDIEEKQRKKPTESESLTVKSFLSTIPAPNNSSTLGVLPSSTAGRRSVIQNEAPVSGFEAEKESGNDQIVGDYINYDTSYSNYDASGAEQCTGSYVDYGSYVNYDQNVSNGDASSHGGYDNYASYGNYNVSNGDASNMGGYDNNGSYGNNWGDSSTSMAPQAMPAVSDDLVRVPGKRRRNEVPLEIVEVKQDELMKDRPREDQSKLTGIAFGPSYQPVSTKGKPSKLHKRKHQIGTLYYDMKQKEMELSERRAKGFLTKAETQAKYGW</sequence>
<dbReference type="PANTHER" id="PTHR13621:SF2">
    <property type="entry name" value="PROLINE-RICH PROTEIN PRCC"/>
    <property type="match status" value="1"/>
</dbReference>
<dbReference type="InParanoid" id="A0A1Q3AVC4"/>
<feature type="compositionally biased region" description="Acidic residues" evidence="1">
    <location>
        <begin position="116"/>
        <end position="126"/>
    </location>
</feature>
<comment type="caution">
    <text evidence="2">The sequence shown here is derived from an EMBL/GenBank/DDBJ whole genome shotgun (WGS) entry which is preliminary data.</text>
</comment>
<organism evidence="2 3">
    <name type="scientific">Cephalotus follicularis</name>
    <name type="common">Albany pitcher plant</name>
    <dbReference type="NCBI Taxonomy" id="3775"/>
    <lineage>
        <taxon>Eukaryota</taxon>
        <taxon>Viridiplantae</taxon>
        <taxon>Streptophyta</taxon>
        <taxon>Embryophyta</taxon>
        <taxon>Tracheophyta</taxon>
        <taxon>Spermatophyta</taxon>
        <taxon>Magnoliopsida</taxon>
        <taxon>eudicotyledons</taxon>
        <taxon>Gunneridae</taxon>
        <taxon>Pentapetalae</taxon>
        <taxon>rosids</taxon>
        <taxon>fabids</taxon>
        <taxon>Oxalidales</taxon>
        <taxon>Cephalotaceae</taxon>
        <taxon>Cephalotus</taxon>
    </lineage>
</organism>
<feature type="region of interest" description="Disordered" evidence="1">
    <location>
        <begin position="329"/>
        <end position="353"/>
    </location>
</feature>
<evidence type="ECO:0000256" key="1">
    <source>
        <dbReference type="SAM" id="MobiDB-lite"/>
    </source>
</evidence>
<gene>
    <name evidence="2" type="ORF">CFOL_v3_03218</name>
</gene>
<feature type="region of interest" description="Disordered" evidence="1">
    <location>
        <begin position="1"/>
        <end position="138"/>
    </location>
</feature>
<dbReference type="EMBL" id="BDDD01000122">
    <property type="protein sequence ID" value="GAV59687.1"/>
    <property type="molecule type" value="Genomic_DNA"/>
</dbReference>
<name>A0A1Q3AVC4_CEPFO</name>
<feature type="compositionally biased region" description="Low complexity" evidence="1">
    <location>
        <begin position="47"/>
        <end position="56"/>
    </location>
</feature>
<evidence type="ECO:0000313" key="2">
    <source>
        <dbReference type="EMBL" id="GAV59687.1"/>
    </source>
</evidence>
<feature type="compositionally biased region" description="Polar residues" evidence="1">
    <location>
        <begin position="57"/>
        <end position="66"/>
    </location>
</feature>
<accession>A0A1Q3AVC4</accession>
<reference evidence="3" key="1">
    <citation type="submission" date="2016-04" db="EMBL/GenBank/DDBJ databases">
        <title>Cephalotus genome sequencing.</title>
        <authorList>
            <person name="Fukushima K."/>
            <person name="Hasebe M."/>
            <person name="Fang X."/>
        </authorList>
    </citation>
    <scope>NUCLEOTIDE SEQUENCE [LARGE SCALE GENOMIC DNA]</scope>
    <source>
        <strain evidence="3">cv. St1</strain>
    </source>
</reference>
<dbReference type="GO" id="GO:0005634">
    <property type="term" value="C:nucleus"/>
    <property type="evidence" value="ECO:0007669"/>
    <property type="project" value="TreeGrafter"/>
</dbReference>
<dbReference type="AlphaFoldDB" id="A0A1Q3AVC4"/>
<dbReference type="STRING" id="3775.A0A1Q3AVC4"/>
<dbReference type="Proteomes" id="UP000187406">
    <property type="component" value="Unassembled WGS sequence"/>
</dbReference>
<proteinExistence type="predicted"/>
<protein>
    <submittedName>
        <fullName evidence="2">PRCC_Cterm domain-containing protein</fullName>
    </submittedName>
</protein>
<dbReference type="Pfam" id="PF10253">
    <property type="entry name" value="PRCC"/>
    <property type="match status" value="1"/>
</dbReference>
<dbReference type="InterPro" id="IPR018800">
    <property type="entry name" value="PRCC"/>
</dbReference>
<feature type="compositionally biased region" description="Low complexity" evidence="1">
    <location>
        <begin position="1"/>
        <end position="11"/>
    </location>
</feature>